<feature type="coiled-coil region" evidence="1">
    <location>
        <begin position="241"/>
        <end position="275"/>
    </location>
</feature>
<reference evidence="3 4" key="1">
    <citation type="journal article" date="2008" name="Proc. Natl. Acad. Sci. U.S.A.">
        <title>The genome of Cyanothece 51142, a unicellular diazotrophic cyanobacterium important in the marine nitrogen cycle.</title>
        <authorList>
            <person name="Welsh E.A."/>
            <person name="Liberton M."/>
            <person name="Stoeckel J."/>
            <person name="Loh T."/>
            <person name="Elvitigala T."/>
            <person name="Wang C."/>
            <person name="Wollam A."/>
            <person name="Fulton R.S."/>
            <person name="Clifton S.W."/>
            <person name="Jacobs J.M."/>
            <person name="Aurora R."/>
            <person name="Ghosh B.K."/>
            <person name="Sherman L.A."/>
            <person name="Smith R.D."/>
            <person name="Wilson R.K."/>
            <person name="Pakrasi H.B."/>
        </authorList>
    </citation>
    <scope>NUCLEOTIDE SEQUENCE [LARGE SCALE GENOMIC DNA]</scope>
    <source>
        <strain evidence="4">ATCC 51142 / BH68</strain>
    </source>
</reference>
<keyword evidence="4" id="KW-1185">Reference proteome</keyword>
<evidence type="ECO:0000313" key="3">
    <source>
        <dbReference type="EMBL" id="ACB54488.1"/>
    </source>
</evidence>
<feature type="region of interest" description="Disordered" evidence="2">
    <location>
        <begin position="335"/>
        <end position="357"/>
    </location>
</feature>
<protein>
    <submittedName>
        <fullName evidence="3">Uncharacterized protein</fullName>
    </submittedName>
</protein>
<dbReference type="OrthoDB" id="561342at2"/>
<dbReference type="STRING" id="43989.cce_5142"/>
<sequence>MVSSNVLNKNKYSHLEGKPHWRRTIAVYMALDKAPDDYSYSQLMEWVKQQTGKGCSRKLISKWKTEKSVLSEQLPVINAQKEVQELPIIVEYESLLTNESESQVTIPKWLKKVGNIIGLTATLLVANFSLTPQDSTVKLAVAEPPTTLTTPLFDYQPKPKSVEPNRIKINLTITDPSDLKVKPGDEVVKGQIISDRTTERQRLLNQRKQLELSLKKLTIPIPNIQAPSTIAKLPNLPPISYQQEQANINLKEQQLNEAVQAVSNQQQKIESLSQLSGVGHRSSINSQSLLNGERVNEANQLPLPQLNYVDANAKPINYNQKTLTIDIDSNQKIQVSNQSQNPEIVSNNQTSQSNNQPTNYNSKLKAIIEHETVILNQLKGNQAKAEQELQVAKSQLETAKEQRRYAEHQLYLENNRRALALQQQSLELERQRTIRAGQLQEQEYSKTQIEAKLIEIDNAINQLSTVKIPYNGTVKKVKWDGQTDHTLNVTVTLDVHEPSVSEESNTE</sequence>
<evidence type="ECO:0000313" key="4">
    <source>
        <dbReference type="Proteomes" id="UP000001203"/>
    </source>
</evidence>
<feature type="compositionally biased region" description="Low complexity" evidence="2">
    <location>
        <begin position="346"/>
        <end position="357"/>
    </location>
</feature>
<dbReference type="KEGG" id="cyt:cce_5142"/>
<organism evidence="3 4">
    <name type="scientific">Crocosphaera subtropica (strain ATCC 51142 / BH68)</name>
    <name type="common">Cyanothece sp. (strain ATCC 51142)</name>
    <dbReference type="NCBI Taxonomy" id="43989"/>
    <lineage>
        <taxon>Bacteria</taxon>
        <taxon>Bacillati</taxon>
        <taxon>Cyanobacteriota</taxon>
        <taxon>Cyanophyceae</taxon>
        <taxon>Oscillatoriophycideae</taxon>
        <taxon>Chroococcales</taxon>
        <taxon>Aphanothecaceae</taxon>
        <taxon>Crocosphaera</taxon>
        <taxon>Crocosphaera subtropica</taxon>
    </lineage>
</organism>
<dbReference type="RefSeq" id="WP_009547522.1">
    <property type="nucleotide sequence ID" value="NC_010547.1"/>
</dbReference>
<dbReference type="AlphaFoldDB" id="B1X2X7"/>
<evidence type="ECO:0000256" key="1">
    <source>
        <dbReference type="SAM" id="Coils"/>
    </source>
</evidence>
<evidence type="ECO:0000256" key="2">
    <source>
        <dbReference type="SAM" id="MobiDB-lite"/>
    </source>
</evidence>
<feature type="compositionally biased region" description="Polar residues" evidence="2">
    <location>
        <begin position="335"/>
        <end position="345"/>
    </location>
</feature>
<name>B1X2X7_CROS5</name>
<proteinExistence type="predicted"/>
<keyword evidence="1" id="KW-0175">Coiled coil</keyword>
<dbReference type="HOGENOM" id="CLU_537172_0_0_3"/>
<dbReference type="EMBL" id="CP000807">
    <property type="protein sequence ID" value="ACB54488.1"/>
    <property type="molecule type" value="Genomic_DNA"/>
</dbReference>
<dbReference type="Proteomes" id="UP000001203">
    <property type="component" value="Chromosome linear"/>
</dbReference>
<gene>
    <name evidence="3" type="ordered locus">cce_5142</name>
</gene>
<feature type="coiled-coil region" evidence="1">
    <location>
        <begin position="375"/>
        <end position="409"/>
    </location>
</feature>
<dbReference type="eggNOG" id="COG0845">
    <property type="taxonomic scope" value="Bacteria"/>
</dbReference>
<accession>B1X2X7</accession>